<keyword evidence="1" id="KW-0472">Membrane</keyword>
<dbReference type="KEGG" id="ctp:CTRG_04633"/>
<dbReference type="RefSeq" id="XP_002550335.1">
    <property type="nucleotide sequence ID" value="XM_002550289.1"/>
</dbReference>
<dbReference type="HOGENOM" id="CLU_1796222_0_0_1"/>
<dbReference type="GeneID" id="8296578"/>
<dbReference type="Proteomes" id="UP000002037">
    <property type="component" value="Unassembled WGS sequence"/>
</dbReference>
<proteinExistence type="predicted"/>
<dbReference type="VEuPathDB" id="FungiDB:CTRG_04633"/>
<dbReference type="AlphaFoldDB" id="C5MEZ0"/>
<feature type="transmembrane region" description="Helical" evidence="1">
    <location>
        <begin position="96"/>
        <end position="122"/>
    </location>
</feature>
<sequence>MQCQQMGNRCTETKPIFISHRPFKPDARSNIKLQHWRETLRGYYFFSPFLYYHHGTIYSPCLKTIVHPQFGLNYISIGFSFFPSVFSKPKTRNVKFVLFTFDTFSFLALFYFCIVFFFFHIFNLAQDLRLAPAVYFPLVISNFI</sequence>
<accession>C5MEZ0</accession>
<dbReference type="EMBL" id="GG692400">
    <property type="protein sequence ID" value="EER31850.1"/>
    <property type="molecule type" value="Genomic_DNA"/>
</dbReference>
<evidence type="ECO:0000313" key="3">
    <source>
        <dbReference type="Proteomes" id="UP000002037"/>
    </source>
</evidence>
<organism evidence="2 3">
    <name type="scientific">Candida tropicalis (strain ATCC MYA-3404 / T1)</name>
    <name type="common">Yeast</name>
    <dbReference type="NCBI Taxonomy" id="294747"/>
    <lineage>
        <taxon>Eukaryota</taxon>
        <taxon>Fungi</taxon>
        <taxon>Dikarya</taxon>
        <taxon>Ascomycota</taxon>
        <taxon>Saccharomycotina</taxon>
        <taxon>Pichiomycetes</taxon>
        <taxon>Debaryomycetaceae</taxon>
        <taxon>Candida/Lodderomyces clade</taxon>
        <taxon>Candida</taxon>
    </lineage>
</organism>
<gene>
    <name evidence="2" type="ORF">CTRG_04633</name>
</gene>
<keyword evidence="1" id="KW-0812">Transmembrane</keyword>
<protein>
    <submittedName>
        <fullName evidence="2">Uncharacterized protein</fullName>
    </submittedName>
</protein>
<keyword evidence="3" id="KW-1185">Reference proteome</keyword>
<name>C5MEZ0_CANTT</name>
<reference evidence="2 3" key="1">
    <citation type="journal article" date="2009" name="Nature">
        <title>Evolution of pathogenicity and sexual reproduction in eight Candida genomes.</title>
        <authorList>
            <person name="Butler G."/>
            <person name="Rasmussen M.D."/>
            <person name="Lin M.F."/>
            <person name="Santos M.A."/>
            <person name="Sakthikumar S."/>
            <person name="Munro C.A."/>
            <person name="Rheinbay E."/>
            <person name="Grabherr M."/>
            <person name="Forche A."/>
            <person name="Reedy J.L."/>
            <person name="Agrafioti I."/>
            <person name="Arnaud M.B."/>
            <person name="Bates S."/>
            <person name="Brown A.J."/>
            <person name="Brunke S."/>
            <person name="Costanzo M.C."/>
            <person name="Fitzpatrick D.A."/>
            <person name="de Groot P.W."/>
            <person name="Harris D."/>
            <person name="Hoyer L.L."/>
            <person name="Hube B."/>
            <person name="Klis F.M."/>
            <person name="Kodira C."/>
            <person name="Lennard N."/>
            <person name="Logue M.E."/>
            <person name="Martin R."/>
            <person name="Neiman A.M."/>
            <person name="Nikolaou E."/>
            <person name="Quail M.A."/>
            <person name="Quinn J."/>
            <person name="Santos M.C."/>
            <person name="Schmitzberger F.F."/>
            <person name="Sherlock G."/>
            <person name="Shah P."/>
            <person name="Silverstein K.A."/>
            <person name="Skrzypek M.S."/>
            <person name="Soll D."/>
            <person name="Staggs R."/>
            <person name="Stansfield I."/>
            <person name="Stumpf M.P."/>
            <person name="Sudbery P.E."/>
            <person name="Srikantha T."/>
            <person name="Zeng Q."/>
            <person name="Berman J."/>
            <person name="Berriman M."/>
            <person name="Heitman J."/>
            <person name="Gow N.A."/>
            <person name="Lorenz M.C."/>
            <person name="Birren B.W."/>
            <person name="Kellis M."/>
            <person name="Cuomo C.A."/>
        </authorList>
    </citation>
    <scope>NUCLEOTIDE SEQUENCE [LARGE SCALE GENOMIC DNA]</scope>
    <source>
        <strain evidence="3">ATCC MYA-3404 / T1</strain>
    </source>
</reference>
<evidence type="ECO:0000256" key="1">
    <source>
        <dbReference type="SAM" id="Phobius"/>
    </source>
</evidence>
<evidence type="ECO:0000313" key="2">
    <source>
        <dbReference type="EMBL" id="EER31850.1"/>
    </source>
</evidence>
<keyword evidence="1" id="KW-1133">Transmembrane helix</keyword>